<reference evidence="1 2" key="1">
    <citation type="journal article" date="2007" name="PLoS Genet.">
        <title>Patterns and implications of gene gain and loss in the evolution of Prochlorococcus.</title>
        <authorList>
            <person name="Kettler G.C."/>
            <person name="Martiny A.C."/>
            <person name="Huang K."/>
            <person name="Zucker J."/>
            <person name="Coleman M.L."/>
            <person name="Rodrigue S."/>
            <person name="Chen F."/>
            <person name="Lapidus A."/>
            <person name="Ferriera S."/>
            <person name="Johnson J."/>
            <person name="Steglich C."/>
            <person name="Church G.M."/>
            <person name="Richardson P."/>
            <person name="Chisholm S.W."/>
        </authorList>
    </citation>
    <scope>NUCLEOTIDE SEQUENCE [LARGE SCALE GENOMIC DNA]</scope>
    <source>
        <strain evidence="1 2">MIT 9303</strain>
    </source>
</reference>
<proteinExistence type="predicted"/>
<gene>
    <name evidence="1" type="ordered locus">P9303_16161</name>
</gene>
<organism evidence="1 2">
    <name type="scientific">Prochlorococcus marinus (strain MIT 9303)</name>
    <dbReference type="NCBI Taxonomy" id="59922"/>
    <lineage>
        <taxon>Bacteria</taxon>
        <taxon>Bacillati</taxon>
        <taxon>Cyanobacteriota</taxon>
        <taxon>Cyanophyceae</taxon>
        <taxon>Synechococcales</taxon>
        <taxon>Prochlorococcaceae</taxon>
        <taxon>Prochlorococcus</taxon>
    </lineage>
</organism>
<sequence length="41" mass="4635">MIEDQKKLQTELGVKLAVPVKSGGRSLIVPSLRTAWLRDWD</sequence>
<dbReference type="AlphaFoldDB" id="A2CA50"/>
<name>A2CA50_PROM3</name>
<dbReference type="HOGENOM" id="CLU_3275050_0_0_3"/>
<dbReference type="STRING" id="59922.P9303_16161"/>
<evidence type="ECO:0000313" key="1">
    <source>
        <dbReference type="EMBL" id="ABM78360.1"/>
    </source>
</evidence>
<dbReference type="KEGG" id="pmf:P9303_16161"/>
<protein>
    <submittedName>
        <fullName evidence="1">Uncharacterized protein</fullName>
    </submittedName>
</protein>
<accession>A2CA50</accession>
<evidence type="ECO:0000313" key="2">
    <source>
        <dbReference type="Proteomes" id="UP000002274"/>
    </source>
</evidence>
<dbReference type="Proteomes" id="UP000002274">
    <property type="component" value="Chromosome"/>
</dbReference>
<dbReference type="EMBL" id="CP000554">
    <property type="protein sequence ID" value="ABM78360.1"/>
    <property type="molecule type" value="Genomic_DNA"/>
</dbReference>